<gene>
    <name evidence="8" type="ORF">SAMN05444159_1072</name>
</gene>
<proteinExistence type="predicted"/>
<dbReference type="EMBL" id="LT670844">
    <property type="protein sequence ID" value="SHJ62155.1"/>
    <property type="molecule type" value="Genomic_DNA"/>
</dbReference>
<evidence type="ECO:0000313" key="9">
    <source>
        <dbReference type="Proteomes" id="UP000189935"/>
    </source>
</evidence>
<dbReference type="InterPro" id="IPR036909">
    <property type="entry name" value="Cyt_c-like_dom_sf"/>
</dbReference>
<evidence type="ECO:0000256" key="2">
    <source>
        <dbReference type="ARBA" id="ARBA00022617"/>
    </source>
</evidence>
<evidence type="ECO:0000313" key="8">
    <source>
        <dbReference type="EMBL" id="SHJ62155.1"/>
    </source>
</evidence>
<evidence type="ECO:0000256" key="5">
    <source>
        <dbReference type="ARBA" id="ARBA00023004"/>
    </source>
</evidence>
<dbReference type="PROSITE" id="PS51007">
    <property type="entry name" value="CYTC"/>
    <property type="match status" value="1"/>
</dbReference>
<accession>A0A1M6KT17</accession>
<dbReference type="Gene3D" id="1.10.760.10">
    <property type="entry name" value="Cytochrome c-like domain"/>
    <property type="match status" value="1"/>
</dbReference>
<dbReference type="InterPro" id="IPR009056">
    <property type="entry name" value="Cyt_c-like_dom"/>
</dbReference>
<evidence type="ECO:0000256" key="1">
    <source>
        <dbReference type="ARBA" id="ARBA00022448"/>
    </source>
</evidence>
<keyword evidence="4" id="KW-0249">Electron transport</keyword>
<keyword evidence="2 6" id="KW-0349">Heme</keyword>
<evidence type="ECO:0000259" key="7">
    <source>
        <dbReference type="PROSITE" id="PS51007"/>
    </source>
</evidence>
<sequence length="119" mass="12518">MSAKCRCDGNAPGARAFIALQICICATPVFLIAHESLAADNNRGAQLAATCAACHRLDGRDIGIPSIIGLDEGKLAGALQAFKSGERSIMHTVALSLSSEEIATVVHYLAAQRKETERP</sequence>
<keyword evidence="1" id="KW-0813">Transport</keyword>
<dbReference type="PANTHER" id="PTHR33751">
    <property type="entry name" value="CBB3-TYPE CYTOCHROME C OXIDASE SUBUNIT FIXP"/>
    <property type="match status" value="1"/>
</dbReference>
<feature type="domain" description="Cytochrome c" evidence="7">
    <location>
        <begin position="39"/>
        <end position="113"/>
    </location>
</feature>
<organism evidence="8 9">
    <name type="scientific">Bradyrhizobium lablabi</name>
    <dbReference type="NCBI Taxonomy" id="722472"/>
    <lineage>
        <taxon>Bacteria</taxon>
        <taxon>Pseudomonadati</taxon>
        <taxon>Pseudomonadota</taxon>
        <taxon>Alphaproteobacteria</taxon>
        <taxon>Hyphomicrobiales</taxon>
        <taxon>Nitrobacteraceae</taxon>
        <taxon>Bradyrhizobium</taxon>
    </lineage>
</organism>
<evidence type="ECO:0000256" key="3">
    <source>
        <dbReference type="ARBA" id="ARBA00022723"/>
    </source>
</evidence>
<keyword evidence="5 6" id="KW-0408">Iron</keyword>
<name>A0A1M6KT17_9BRAD</name>
<protein>
    <submittedName>
        <fullName evidence="8">Cytochrome c553</fullName>
    </submittedName>
</protein>
<dbReference type="Pfam" id="PF00034">
    <property type="entry name" value="Cytochrom_C"/>
    <property type="match status" value="1"/>
</dbReference>
<dbReference type="InterPro" id="IPR050597">
    <property type="entry name" value="Cytochrome_c_Oxidase_Subunit"/>
</dbReference>
<dbReference type="SUPFAM" id="SSF46626">
    <property type="entry name" value="Cytochrome c"/>
    <property type="match status" value="1"/>
</dbReference>
<dbReference type="GO" id="GO:0009055">
    <property type="term" value="F:electron transfer activity"/>
    <property type="evidence" value="ECO:0007669"/>
    <property type="project" value="InterPro"/>
</dbReference>
<dbReference type="Proteomes" id="UP000189935">
    <property type="component" value="Chromosome I"/>
</dbReference>
<keyword evidence="3 6" id="KW-0479">Metal-binding</keyword>
<dbReference type="GO" id="GO:0046872">
    <property type="term" value="F:metal ion binding"/>
    <property type="evidence" value="ECO:0007669"/>
    <property type="project" value="UniProtKB-KW"/>
</dbReference>
<dbReference type="GO" id="GO:0020037">
    <property type="term" value="F:heme binding"/>
    <property type="evidence" value="ECO:0007669"/>
    <property type="project" value="InterPro"/>
</dbReference>
<dbReference type="AlphaFoldDB" id="A0A1M6KT17"/>
<dbReference type="PANTHER" id="PTHR33751:SF9">
    <property type="entry name" value="CYTOCHROME C4"/>
    <property type="match status" value="1"/>
</dbReference>
<evidence type="ECO:0000256" key="6">
    <source>
        <dbReference type="PROSITE-ProRule" id="PRU00433"/>
    </source>
</evidence>
<reference evidence="8 9" key="1">
    <citation type="submission" date="2016-11" db="EMBL/GenBank/DDBJ databases">
        <authorList>
            <person name="Jaros S."/>
            <person name="Januszkiewicz K."/>
            <person name="Wedrychowicz H."/>
        </authorList>
    </citation>
    <scope>NUCLEOTIDE SEQUENCE [LARGE SCALE GENOMIC DNA]</scope>
    <source>
        <strain evidence="8 9">GAS499</strain>
    </source>
</reference>
<evidence type="ECO:0000256" key="4">
    <source>
        <dbReference type="ARBA" id="ARBA00022982"/>
    </source>
</evidence>